<dbReference type="Proteomes" id="UP001276761">
    <property type="component" value="Unassembled WGS sequence"/>
</dbReference>
<evidence type="ECO:0000256" key="1">
    <source>
        <dbReference type="SAM" id="Phobius"/>
    </source>
</evidence>
<dbReference type="RefSeq" id="WP_198350276.1">
    <property type="nucleotide sequence ID" value="NZ_JABASV010000035.1"/>
</dbReference>
<evidence type="ECO:0000313" key="2">
    <source>
        <dbReference type="EMBL" id="MDX5979335.1"/>
    </source>
</evidence>
<gene>
    <name evidence="2" type="ORF">SIL78_17455</name>
</gene>
<keyword evidence="1" id="KW-0812">Transmembrane</keyword>
<protein>
    <submittedName>
        <fullName evidence="2">Uncharacterized protein</fullName>
    </submittedName>
</protein>
<evidence type="ECO:0000313" key="3">
    <source>
        <dbReference type="Proteomes" id="UP001276761"/>
    </source>
</evidence>
<organism evidence="2 3">
    <name type="scientific">Vreelandella alkaliphila</name>
    <dbReference type="NCBI Taxonomy" id="272774"/>
    <lineage>
        <taxon>Bacteria</taxon>
        <taxon>Pseudomonadati</taxon>
        <taxon>Pseudomonadota</taxon>
        <taxon>Gammaproteobacteria</taxon>
        <taxon>Oceanospirillales</taxon>
        <taxon>Halomonadaceae</taxon>
        <taxon>Vreelandella</taxon>
    </lineage>
</organism>
<name>A0AAJ2VSF3_9GAMM</name>
<keyword evidence="1" id="KW-0472">Membrane</keyword>
<sequence length="225" mass="25867">MSKISGAIQLDFVGPSPFHADFYLNQCEDEPSKRSSFFELIHAKVPGYDKLQFKYLGSKFESEDIAFEALISELSSEIAFFYELKIMHSCRTTDWDRIQSKLHELLELEDEGYKKTIKDRVSIKPKLLNGLYREIGLFKGQEIYQKNVYEQYYFSIYKSEKHNIHLRPFIDAALENWSSYPVKETSEIVNYFESKSSKATELTIVFLAAVFGGAIGAAITVLFGS</sequence>
<dbReference type="EMBL" id="JAWXXT010000001">
    <property type="protein sequence ID" value="MDX5979335.1"/>
    <property type="molecule type" value="Genomic_DNA"/>
</dbReference>
<reference evidence="2" key="1">
    <citation type="submission" date="2023-11" db="EMBL/GenBank/DDBJ databases">
        <title>MicrobeMod: A computational toolkit for identifying prokaryotic methylation and restriction-modification with nanopore sequencing.</title>
        <authorList>
            <person name="Crits-Christoph A."/>
            <person name="Kang S.C."/>
            <person name="Lee H."/>
            <person name="Ostrov N."/>
        </authorList>
    </citation>
    <scope>NUCLEOTIDE SEQUENCE</scope>
    <source>
        <strain evidence="2">ATCC BAA-953</strain>
    </source>
</reference>
<dbReference type="AlphaFoldDB" id="A0AAJ2VSF3"/>
<comment type="caution">
    <text evidence="2">The sequence shown here is derived from an EMBL/GenBank/DDBJ whole genome shotgun (WGS) entry which is preliminary data.</text>
</comment>
<feature type="transmembrane region" description="Helical" evidence="1">
    <location>
        <begin position="202"/>
        <end position="223"/>
    </location>
</feature>
<dbReference type="GeneID" id="303167320"/>
<keyword evidence="1" id="KW-1133">Transmembrane helix</keyword>
<accession>A0AAJ2VSF3</accession>
<proteinExistence type="predicted"/>